<proteinExistence type="predicted"/>
<feature type="transmembrane region" description="Helical" evidence="1">
    <location>
        <begin position="203"/>
        <end position="225"/>
    </location>
</feature>
<organism evidence="2 3">
    <name type="scientific">Pinctada imbricata</name>
    <name type="common">Atlantic pearl-oyster</name>
    <name type="synonym">Pinctada martensii</name>
    <dbReference type="NCBI Taxonomy" id="66713"/>
    <lineage>
        <taxon>Eukaryota</taxon>
        <taxon>Metazoa</taxon>
        <taxon>Spiralia</taxon>
        <taxon>Lophotrochozoa</taxon>
        <taxon>Mollusca</taxon>
        <taxon>Bivalvia</taxon>
        <taxon>Autobranchia</taxon>
        <taxon>Pteriomorphia</taxon>
        <taxon>Pterioida</taxon>
        <taxon>Pterioidea</taxon>
        <taxon>Pteriidae</taxon>
        <taxon>Pinctada</taxon>
    </lineage>
</organism>
<feature type="transmembrane region" description="Helical" evidence="1">
    <location>
        <begin position="62"/>
        <end position="81"/>
    </location>
</feature>
<evidence type="ECO:0000256" key="1">
    <source>
        <dbReference type="SAM" id="Phobius"/>
    </source>
</evidence>
<feature type="transmembrane region" description="Helical" evidence="1">
    <location>
        <begin position="102"/>
        <end position="120"/>
    </location>
</feature>
<evidence type="ECO:0000313" key="3">
    <source>
        <dbReference type="Proteomes" id="UP001186944"/>
    </source>
</evidence>
<gene>
    <name evidence="2" type="ORF">FSP39_020390</name>
</gene>
<keyword evidence="1" id="KW-0472">Membrane</keyword>
<feature type="transmembrane region" description="Helical" evidence="1">
    <location>
        <begin position="266"/>
        <end position="286"/>
    </location>
</feature>
<keyword evidence="1" id="KW-0812">Transmembrane</keyword>
<feature type="transmembrane region" description="Helical" evidence="1">
    <location>
        <begin position="168"/>
        <end position="191"/>
    </location>
</feature>
<protein>
    <submittedName>
        <fullName evidence="2">Uncharacterized protein</fullName>
    </submittedName>
</protein>
<keyword evidence="1" id="KW-1133">Transmembrane helix</keyword>
<evidence type="ECO:0000313" key="2">
    <source>
        <dbReference type="EMBL" id="KAK3106453.1"/>
    </source>
</evidence>
<feature type="transmembrane region" description="Helical" evidence="1">
    <location>
        <begin position="7"/>
        <end position="26"/>
    </location>
</feature>
<accession>A0AA88YIZ0</accession>
<reference evidence="2" key="1">
    <citation type="submission" date="2019-08" db="EMBL/GenBank/DDBJ databases">
        <title>The improved chromosome-level genome for the pearl oyster Pinctada fucata martensii using PacBio sequencing and Hi-C.</title>
        <authorList>
            <person name="Zheng Z."/>
        </authorList>
    </citation>
    <scope>NUCLEOTIDE SEQUENCE</scope>
    <source>
        <strain evidence="2">ZZ-2019</strain>
        <tissue evidence="2">Adductor muscle</tissue>
    </source>
</reference>
<feature type="transmembrane region" description="Helical" evidence="1">
    <location>
        <begin position="126"/>
        <end position="148"/>
    </location>
</feature>
<dbReference type="PANTHER" id="PTHR33802:SF1">
    <property type="entry name" value="XK-RELATED PROTEIN"/>
    <property type="match status" value="1"/>
</dbReference>
<dbReference type="EMBL" id="VSWD01000003">
    <property type="protein sequence ID" value="KAK3106453.1"/>
    <property type="molecule type" value="Genomic_DNA"/>
</dbReference>
<dbReference type="Proteomes" id="UP001186944">
    <property type="component" value="Unassembled WGS sequence"/>
</dbReference>
<name>A0AA88YIZ0_PINIB</name>
<keyword evidence="3" id="KW-1185">Reference proteome</keyword>
<comment type="caution">
    <text evidence="2">The sequence shown here is derived from an EMBL/GenBank/DDBJ whole genome shotgun (WGS) entry which is preliminary data.</text>
</comment>
<sequence length="307" mass="34743">MALDHRGGYIALIVAMVIVWIVMVTFNGLAGGEGQKIGIFKNSTGDIADVFILDITPAGWTFSIWGFIYTWQALWLVYALTSICRKTGDGHYIYTLPITPPVIYVVYIVNNLANIAWLFVWDSQLIIWSLVVISLTPITLYVCLFFSYRGLYYNLGMLAKKGATKEPWLVRFVVQNAFSFYAAWTTVATLLNVAMVMVYKGNVANDVACTIVLAILTFLIITYFILDVSIWDKFTRYTFTPNITFVVAVAGAISKNYDIDNKQRNSIFLVVLESIASLLLLFKLLVMVYRHIRRPIVPDSKEYEPTV</sequence>
<dbReference type="AlphaFoldDB" id="A0AA88YIZ0"/>
<dbReference type="PANTHER" id="PTHR33802">
    <property type="entry name" value="SI:CH211-161H7.5-RELATED"/>
    <property type="match status" value="1"/>
</dbReference>